<protein>
    <submittedName>
        <fullName evidence="2">Uncharacterized protein</fullName>
    </submittedName>
</protein>
<name>A0A6J5TBC9_9CAUD</name>
<feature type="transmembrane region" description="Helical" evidence="1">
    <location>
        <begin position="12"/>
        <end position="29"/>
    </location>
</feature>
<reference evidence="2" key="1">
    <citation type="submission" date="2020-05" db="EMBL/GenBank/DDBJ databases">
        <authorList>
            <person name="Chiriac C."/>
            <person name="Salcher M."/>
            <person name="Ghai R."/>
            <person name="Kavagutti S V."/>
        </authorList>
    </citation>
    <scope>NUCLEOTIDE SEQUENCE</scope>
</reference>
<evidence type="ECO:0000313" key="2">
    <source>
        <dbReference type="EMBL" id="CAB4242231.1"/>
    </source>
</evidence>
<accession>A0A6J5TBC9</accession>
<sequence>MFLDWLSSTQGVLTLEATLLTIIVLFAAWESQR</sequence>
<keyword evidence="1" id="KW-0472">Membrane</keyword>
<proteinExistence type="predicted"/>
<keyword evidence="1" id="KW-1133">Transmembrane helix</keyword>
<evidence type="ECO:0000256" key="1">
    <source>
        <dbReference type="SAM" id="Phobius"/>
    </source>
</evidence>
<dbReference type="EMBL" id="LR797826">
    <property type="protein sequence ID" value="CAB4242231.1"/>
    <property type="molecule type" value="Genomic_DNA"/>
</dbReference>
<gene>
    <name evidence="2" type="ORF">UFOVP83_41</name>
</gene>
<keyword evidence="1" id="KW-0812">Transmembrane</keyword>
<organism evidence="2">
    <name type="scientific">uncultured Caudovirales phage</name>
    <dbReference type="NCBI Taxonomy" id="2100421"/>
    <lineage>
        <taxon>Viruses</taxon>
        <taxon>Duplodnaviria</taxon>
        <taxon>Heunggongvirae</taxon>
        <taxon>Uroviricota</taxon>
        <taxon>Caudoviricetes</taxon>
        <taxon>Peduoviridae</taxon>
        <taxon>Maltschvirus</taxon>
        <taxon>Maltschvirus maltsch</taxon>
    </lineage>
</organism>